<gene>
    <name evidence="1" type="ORF">H2198_003841</name>
</gene>
<dbReference type="EMBL" id="JAPDRQ010000053">
    <property type="protein sequence ID" value="KAJ9658268.1"/>
    <property type="molecule type" value="Genomic_DNA"/>
</dbReference>
<name>A0ACC3AAE1_9EURO</name>
<evidence type="ECO:0000313" key="2">
    <source>
        <dbReference type="Proteomes" id="UP001172386"/>
    </source>
</evidence>
<protein>
    <submittedName>
        <fullName evidence="1">Uncharacterized protein</fullName>
    </submittedName>
</protein>
<accession>A0ACC3AAE1</accession>
<proteinExistence type="predicted"/>
<keyword evidence="2" id="KW-1185">Reference proteome</keyword>
<evidence type="ECO:0000313" key="1">
    <source>
        <dbReference type="EMBL" id="KAJ9658268.1"/>
    </source>
</evidence>
<dbReference type="Proteomes" id="UP001172386">
    <property type="component" value="Unassembled WGS sequence"/>
</dbReference>
<organism evidence="1 2">
    <name type="scientific">Neophaeococcomyces mojaviensis</name>
    <dbReference type="NCBI Taxonomy" id="3383035"/>
    <lineage>
        <taxon>Eukaryota</taxon>
        <taxon>Fungi</taxon>
        <taxon>Dikarya</taxon>
        <taxon>Ascomycota</taxon>
        <taxon>Pezizomycotina</taxon>
        <taxon>Eurotiomycetes</taxon>
        <taxon>Chaetothyriomycetidae</taxon>
        <taxon>Chaetothyriales</taxon>
        <taxon>Chaetothyriales incertae sedis</taxon>
        <taxon>Neophaeococcomyces</taxon>
    </lineage>
</organism>
<sequence length="236" mass="25093">MLCTTCRRTLLQRIHGLTTSSNLTPLPTILTRTVATVPHTSNAAPATPPPSTNPSNPKPAPPAHSSSTPGANQPFSEPFFPSSTSATTAPIAPGSPRPNASAPIKLKSSVPGGTALSGLTYVKNPPKPLVALEDDEYPSWLWGLLDPKPVAGGESAIDGGVDVASMSKKVRAKHERKQAKLMAGMEKPIPLHEQSRDLTGPGDDARTSVERRVELTKSMREARRKGIREANFLRSM</sequence>
<comment type="caution">
    <text evidence="1">The sequence shown here is derived from an EMBL/GenBank/DDBJ whole genome shotgun (WGS) entry which is preliminary data.</text>
</comment>
<reference evidence="1" key="1">
    <citation type="submission" date="2022-10" db="EMBL/GenBank/DDBJ databases">
        <title>Culturing micro-colonial fungi from biological soil crusts in the Mojave desert and describing Neophaeococcomyces mojavensis, and introducing the new genera and species Taxawa tesnikishii.</title>
        <authorList>
            <person name="Kurbessoian T."/>
            <person name="Stajich J.E."/>
        </authorList>
    </citation>
    <scope>NUCLEOTIDE SEQUENCE</scope>
    <source>
        <strain evidence="1">JES_112</strain>
    </source>
</reference>